<evidence type="ECO:0000313" key="2">
    <source>
        <dbReference type="Proteomes" id="UP000016536"/>
    </source>
</evidence>
<proteinExistence type="predicted"/>
<keyword evidence="2" id="KW-1185">Reference proteome</keyword>
<gene>
    <name evidence="1" type="ORF">HMPREF1979_00623</name>
</gene>
<sequence length="46" mass="4922">MAFWKPARRSNVLGEELCREGAPTGGRCPVWSLTAASCSAQARGKN</sequence>
<reference evidence="1 2" key="1">
    <citation type="submission" date="2013-08" db="EMBL/GenBank/DDBJ databases">
        <authorList>
            <person name="Weinstock G."/>
            <person name="Sodergren E."/>
            <person name="Wylie T."/>
            <person name="Fulton L."/>
            <person name="Fulton R."/>
            <person name="Fronick C."/>
            <person name="O'Laughlin M."/>
            <person name="Godfrey J."/>
            <person name="Miner T."/>
            <person name="Herter B."/>
            <person name="Appelbaum E."/>
            <person name="Cordes M."/>
            <person name="Lek S."/>
            <person name="Wollam A."/>
            <person name="Pepin K.H."/>
            <person name="Palsikar V.B."/>
            <person name="Mitreva M."/>
            <person name="Wilson R.K."/>
        </authorList>
    </citation>
    <scope>NUCLEOTIDE SEQUENCE [LARGE SCALE GENOMIC DNA]</scope>
    <source>
        <strain evidence="1 2">F0542</strain>
    </source>
</reference>
<organism evidence="1 2">
    <name type="scientific">Actinomyces johnsonii F0542</name>
    <dbReference type="NCBI Taxonomy" id="1321818"/>
    <lineage>
        <taxon>Bacteria</taxon>
        <taxon>Bacillati</taxon>
        <taxon>Actinomycetota</taxon>
        <taxon>Actinomycetes</taxon>
        <taxon>Actinomycetales</taxon>
        <taxon>Actinomycetaceae</taxon>
        <taxon>Actinomyces</taxon>
    </lineage>
</organism>
<accession>U1S093</accession>
<dbReference type="Proteomes" id="UP000016536">
    <property type="component" value="Unassembled WGS sequence"/>
</dbReference>
<comment type="caution">
    <text evidence="1">The sequence shown here is derived from an EMBL/GenBank/DDBJ whole genome shotgun (WGS) entry which is preliminary data.</text>
</comment>
<protein>
    <submittedName>
        <fullName evidence="1">Uncharacterized protein</fullName>
    </submittedName>
</protein>
<dbReference type="AlphaFoldDB" id="U1S093"/>
<dbReference type="EMBL" id="AWSE01000027">
    <property type="protein sequence ID" value="ERH25308.1"/>
    <property type="molecule type" value="Genomic_DNA"/>
</dbReference>
<name>U1S093_9ACTO</name>
<evidence type="ECO:0000313" key="1">
    <source>
        <dbReference type="EMBL" id="ERH25308.1"/>
    </source>
</evidence>
<dbReference type="HOGENOM" id="CLU_3179166_0_0_11"/>